<dbReference type="InterPro" id="IPR051155">
    <property type="entry name" value="Nematode_MSP"/>
</dbReference>
<organism evidence="9 10">
    <name type="scientific">Ditylenchus destructor</name>
    <dbReference type="NCBI Taxonomy" id="166010"/>
    <lineage>
        <taxon>Eukaryota</taxon>
        <taxon>Metazoa</taxon>
        <taxon>Ecdysozoa</taxon>
        <taxon>Nematoda</taxon>
        <taxon>Chromadorea</taxon>
        <taxon>Rhabditida</taxon>
        <taxon>Tylenchina</taxon>
        <taxon>Tylenchomorpha</taxon>
        <taxon>Sphaerularioidea</taxon>
        <taxon>Anguinidae</taxon>
        <taxon>Anguininae</taxon>
        <taxon>Ditylenchus</taxon>
    </lineage>
</organism>
<evidence type="ECO:0000256" key="7">
    <source>
        <dbReference type="RuleBase" id="RU003425"/>
    </source>
</evidence>
<dbReference type="AlphaFoldDB" id="A0AAD4MFS4"/>
<dbReference type="GO" id="GO:0031143">
    <property type="term" value="C:pseudopodium"/>
    <property type="evidence" value="ECO:0007669"/>
    <property type="project" value="UniProtKB-SubCell"/>
</dbReference>
<dbReference type="PANTHER" id="PTHR22920">
    <property type="entry name" value="MAJOR SPERM PROTEIN"/>
    <property type="match status" value="1"/>
</dbReference>
<comment type="subcellular location">
    <subcellularLocation>
        <location evidence="6">Cell projection</location>
        <location evidence="6">Pseudopodium</location>
    </subcellularLocation>
    <subcellularLocation>
        <location evidence="1">Cytoplasm</location>
        <location evidence="1">Cytoskeleton</location>
    </subcellularLocation>
</comment>
<keyword evidence="3 7" id="KW-0206">Cytoskeleton</keyword>
<reference evidence="9" key="1">
    <citation type="submission" date="2022-01" db="EMBL/GenBank/DDBJ databases">
        <title>Genome Sequence Resource for Two Populations of Ditylenchus destructor, the Migratory Endoparasitic Phytonematode.</title>
        <authorList>
            <person name="Zhang H."/>
            <person name="Lin R."/>
            <person name="Xie B."/>
        </authorList>
    </citation>
    <scope>NUCLEOTIDE SEQUENCE</scope>
    <source>
        <strain evidence="9">BazhouSP</strain>
    </source>
</reference>
<dbReference type="InterPro" id="IPR000535">
    <property type="entry name" value="MSP_dom"/>
</dbReference>
<evidence type="ECO:0000259" key="8">
    <source>
        <dbReference type="PROSITE" id="PS50202"/>
    </source>
</evidence>
<protein>
    <recommendedName>
        <fullName evidence="7">Major sperm protein</fullName>
    </recommendedName>
</protein>
<keyword evidence="2" id="KW-0963">Cytoplasm</keyword>
<gene>
    <name evidence="9" type="ORF">DdX_20761</name>
</gene>
<dbReference type="PANTHER" id="PTHR22920:SF7">
    <property type="entry name" value="MSP DOMAIN-CONTAINING PROTEIN-RELATED"/>
    <property type="match status" value="1"/>
</dbReference>
<keyword evidence="10" id="KW-1185">Reference proteome</keyword>
<evidence type="ECO:0000256" key="4">
    <source>
        <dbReference type="ARBA" id="ARBA00023273"/>
    </source>
</evidence>
<accession>A0AAD4MFS4</accession>
<evidence type="ECO:0000256" key="2">
    <source>
        <dbReference type="ARBA" id="ARBA00022490"/>
    </source>
</evidence>
<proteinExistence type="predicted"/>
<dbReference type="GO" id="GO:0005856">
    <property type="term" value="C:cytoskeleton"/>
    <property type="evidence" value="ECO:0007669"/>
    <property type="project" value="UniProtKB-SubCell"/>
</dbReference>
<dbReference type="EMBL" id="JAKKPZ010000655">
    <property type="protein sequence ID" value="KAI1693250.1"/>
    <property type="molecule type" value="Genomic_DNA"/>
</dbReference>
<evidence type="ECO:0000313" key="9">
    <source>
        <dbReference type="EMBL" id="KAI1693250.1"/>
    </source>
</evidence>
<dbReference type="SUPFAM" id="SSF49354">
    <property type="entry name" value="PapD-like"/>
    <property type="match status" value="1"/>
</dbReference>
<dbReference type="InterPro" id="IPR013783">
    <property type="entry name" value="Ig-like_fold"/>
</dbReference>
<dbReference type="Gene3D" id="2.60.40.10">
    <property type="entry name" value="Immunoglobulins"/>
    <property type="match status" value="1"/>
</dbReference>
<name>A0AAD4MFS4_9BILA</name>
<evidence type="ECO:0000313" key="10">
    <source>
        <dbReference type="Proteomes" id="UP001201812"/>
    </source>
</evidence>
<evidence type="ECO:0000256" key="3">
    <source>
        <dbReference type="ARBA" id="ARBA00023212"/>
    </source>
</evidence>
<dbReference type="PROSITE" id="PS50202">
    <property type="entry name" value="MSP"/>
    <property type="match status" value="1"/>
</dbReference>
<evidence type="ECO:0000256" key="6">
    <source>
        <dbReference type="ARBA" id="ARBA00037818"/>
    </source>
</evidence>
<evidence type="ECO:0000256" key="5">
    <source>
        <dbReference type="ARBA" id="ARBA00037744"/>
    </source>
</evidence>
<dbReference type="InterPro" id="IPR008962">
    <property type="entry name" value="PapD-like_sf"/>
</dbReference>
<sequence>MVAFVNSYRCRSSVLLSLQLLESRKQSSEMALVRPDEILTYPSSRIVFNAPFDVRHTYHIKIVNVGDRRIGWRYKNARRCGVDPPCGVLDPNESALMAVWYESSDFEWEQTHNDPQRDNRITIWWVNAPEGATKQFRSEWFWGDIRRKNLAIEYNP</sequence>
<comment type="function">
    <text evidence="5 7">Central component in molecular interactions underlying sperm crawling. Forms an extensive filament system that extends from sperm villipoda, along the leading edge of the pseudopod.</text>
</comment>
<comment type="caution">
    <text evidence="9">The sequence shown here is derived from an EMBL/GenBank/DDBJ whole genome shotgun (WGS) entry which is preliminary data.</text>
</comment>
<feature type="domain" description="MSP" evidence="8">
    <location>
        <begin position="37"/>
        <end position="155"/>
    </location>
</feature>
<keyword evidence="4" id="KW-0966">Cell projection</keyword>
<dbReference type="Pfam" id="PF00635">
    <property type="entry name" value="Motile_Sperm"/>
    <property type="match status" value="1"/>
</dbReference>
<dbReference type="Proteomes" id="UP001201812">
    <property type="component" value="Unassembled WGS sequence"/>
</dbReference>
<evidence type="ECO:0000256" key="1">
    <source>
        <dbReference type="ARBA" id="ARBA00004245"/>
    </source>
</evidence>